<dbReference type="PANTHER" id="PTHR44688">
    <property type="entry name" value="DNA-BINDING TRANSCRIPTIONAL ACTIVATOR DEVR_DOSR"/>
    <property type="match status" value="1"/>
</dbReference>
<dbReference type="PROSITE" id="PS50043">
    <property type="entry name" value="HTH_LUXR_2"/>
    <property type="match status" value="1"/>
</dbReference>
<feature type="non-terminal residue" evidence="6">
    <location>
        <position position="1"/>
    </location>
</feature>
<gene>
    <name evidence="6" type="ORF">G5C51_26405</name>
</gene>
<feature type="domain" description="HTH luxR-type" evidence="5">
    <location>
        <begin position="672"/>
        <end position="734"/>
    </location>
</feature>
<name>A0A6G4U5H0_9ACTN</name>
<dbReference type="InterPro" id="IPR016032">
    <property type="entry name" value="Sig_transdc_resp-reg_C-effctor"/>
</dbReference>
<dbReference type="Pfam" id="PF00196">
    <property type="entry name" value="GerE"/>
    <property type="match status" value="1"/>
</dbReference>
<dbReference type="InterPro" id="IPR036388">
    <property type="entry name" value="WH-like_DNA-bd_sf"/>
</dbReference>
<keyword evidence="1" id="KW-0805">Transcription regulation</keyword>
<dbReference type="InterPro" id="IPR011990">
    <property type="entry name" value="TPR-like_helical_dom_sf"/>
</dbReference>
<dbReference type="PANTHER" id="PTHR44688:SF16">
    <property type="entry name" value="DNA-BINDING TRANSCRIPTIONAL ACTIVATOR DEVR_DOSR"/>
    <property type="match status" value="1"/>
</dbReference>
<evidence type="ECO:0000256" key="4">
    <source>
        <dbReference type="SAM" id="MobiDB-lite"/>
    </source>
</evidence>
<evidence type="ECO:0000259" key="5">
    <source>
        <dbReference type="PROSITE" id="PS50043"/>
    </source>
</evidence>
<proteinExistence type="predicted"/>
<dbReference type="Proteomes" id="UP000481583">
    <property type="component" value="Unassembled WGS sequence"/>
</dbReference>
<dbReference type="InterPro" id="IPR000792">
    <property type="entry name" value="Tscrpt_reg_LuxR_C"/>
</dbReference>
<dbReference type="PROSITE" id="PS00622">
    <property type="entry name" value="HTH_LUXR_1"/>
    <property type="match status" value="1"/>
</dbReference>
<dbReference type="RefSeq" id="WP_165240718.1">
    <property type="nucleotide sequence ID" value="NZ_JAAKZV010000142.1"/>
</dbReference>
<dbReference type="SUPFAM" id="SSF48452">
    <property type="entry name" value="TPR-like"/>
    <property type="match status" value="1"/>
</dbReference>
<evidence type="ECO:0000313" key="6">
    <source>
        <dbReference type="EMBL" id="NGN67424.1"/>
    </source>
</evidence>
<evidence type="ECO:0000256" key="3">
    <source>
        <dbReference type="ARBA" id="ARBA00023163"/>
    </source>
</evidence>
<reference evidence="6 7" key="1">
    <citation type="submission" date="2020-02" db="EMBL/GenBank/DDBJ databases">
        <title>Whole-genome analyses of novel actinobacteria.</title>
        <authorList>
            <person name="Sahin N."/>
        </authorList>
    </citation>
    <scope>NUCLEOTIDE SEQUENCE [LARGE SCALE GENOMIC DNA]</scope>
    <source>
        <strain evidence="6 7">A7024</strain>
    </source>
</reference>
<keyword evidence="7" id="KW-1185">Reference proteome</keyword>
<dbReference type="PRINTS" id="PR00038">
    <property type="entry name" value="HTHLUXR"/>
</dbReference>
<protein>
    <submittedName>
        <fullName evidence="6">Helix-turn-helix transcriptional regulator</fullName>
    </submittedName>
</protein>
<dbReference type="Gene3D" id="1.10.10.10">
    <property type="entry name" value="Winged helix-like DNA-binding domain superfamily/Winged helix DNA-binding domain"/>
    <property type="match status" value="1"/>
</dbReference>
<accession>A0A6G4U5H0</accession>
<feature type="region of interest" description="Disordered" evidence="4">
    <location>
        <begin position="321"/>
        <end position="356"/>
    </location>
</feature>
<dbReference type="GO" id="GO:0003677">
    <property type="term" value="F:DNA binding"/>
    <property type="evidence" value="ECO:0007669"/>
    <property type="project" value="UniProtKB-KW"/>
</dbReference>
<evidence type="ECO:0000256" key="1">
    <source>
        <dbReference type="ARBA" id="ARBA00023015"/>
    </source>
</evidence>
<evidence type="ECO:0000313" key="7">
    <source>
        <dbReference type="Proteomes" id="UP000481583"/>
    </source>
</evidence>
<keyword evidence="3" id="KW-0804">Transcription</keyword>
<organism evidence="6 7">
    <name type="scientific">Streptomyces coryli</name>
    <dbReference type="NCBI Taxonomy" id="1128680"/>
    <lineage>
        <taxon>Bacteria</taxon>
        <taxon>Bacillati</taxon>
        <taxon>Actinomycetota</taxon>
        <taxon>Actinomycetes</taxon>
        <taxon>Kitasatosporales</taxon>
        <taxon>Streptomycetaceae</taxon>
        <taxon>Streptomyces</taxon>
    </lineage>
</organism>
<dbReference type="Gene3D" id="1.25.40.10">
    <property type="entry name" value="Tetratricopeptide repeat domain"/>
    <property type="match status" value="1"/>
</dbReference>
<feature type="compositionally biased region" description="Basic and acidic residues" evidence="4">
    <location>
        <begin position="595"/>
        <end position="604"/>
    </location>
</feature>
<dbReference type="AlphaFoldDB" id="A0A6G4U5H0"/>
<dbReference type="EMBL" id="JAAKZV010000142">
    <property type="protein sequence ID" value="NGN67424.1"/>
    <property type="molecule type" value="Genomic_DNA"/>
</dbReference>
<dbReference type="CDD" id="cd06170">
    <property type="entry name" value="LuxR_C_like"/>
    <property type="match status" value="1"/>
</dbReference>
<dbReference type="SMART" id="SM00421">
    <property type="entry name" value="HTH_LUXR"/>
    <property type="match status" value="1"/>
</dbReference>
<feature type="region of interest" description="Disordered" evidence="4">
    <location>
        <begin position="583"/>
        <end position="609"/>
    </location>
</feature>
<sequence length="734" mass="77585">PVADRIADQAQGNPLALRVLTAALTPAQRAGQLGPLGLPEDTAPLPDLLAEQIARLPDPTRALLTAAAADDTGDLTVVIRAAARLGGTIADLEPAEQAGLLRLNAGTVRFGHPLIRYAAYRSAPLARRIAAHHALASALDPTQHAHRRAWHLAAAATGPDEQVAAELERVAEWAGSRQAMASASAAYERSAHLTADPRLRSRRLIDAAQKAAEAGQDERCRTLADQVPLPLKDPALAADFARLRAVVELGYGSPAEAARTLLACADEVGTARPDKLPLLLTDAIHAALSAGDTALMGEAAARAPHLPALVVPARLFAAKAHAPAGPPPDPIRAADGGPHDQGAGTSDPHAPTGDGVMDRLLAGHYAHLLADHARAYEHAVATVDQCRERGVGGWLPTALDLLARVEAALGRTDDTQAHAAEGLRLADYYDLAHRAAHLRARLALLAAMQGREAETRASAEEALAYTRPRGVGRATADALQALGLLELGLGRAESALTHLQAAAAETPHPALAQDLLPDLIEAAVRAGRPEQAHEPTARLTAWAAAVRRPALTALSHRCTALTAPDEATEAHFVTALELHAHAYEPEPEDGPGSESEPRPGREPDGSPYQLARTALLYGEWLRRRRRPVDARAHLRTAMELFARHGATPWADRARTELEAAGESHAPDAGAAADTRVARLSPQEREVVRLAATGATNREIATQLFLSPRTVGHHLYRAFPKLGINSRTELADLLT</sequence>
<dbReference type="SUPFAM" id="SSF46894">
    <property type="entry name" value="C-terminal effector domain of the bipartite response regulators"/>
    <property type="match status" value="1"/>
</dbReference>
<dbReference type="GO" id="GO:0006355">
    <property type="term" value="P:regulation of DNA-templated transcription"/>
    <property type="evidence" value="ECO:0007669"/>
    <property type="project" value="InterPro"/>
</dbReference>
<comment type="caution">
    <text evidence="6">The sequence shown here is derived from an EMBL/GenBank/DDBJ whole genome shotgun (WGS) entry which is preliminary data.</text>
</comment>
<evidence type="ECO:0000256" key="2">
    <source>
        <dbReference type="ARBA" id="ARBA00023125"/>
    </source>
</evidence>
<keyword evidence="2" id="KW-0238">DNA-binding</keyword>